<organism evidence="5 6">
    <name type="scientific">Candidatus Nitrospira inopinata</name>
    <dbReference type="NCBI Taxonomy" id="1715989"/>
    <lineage>
        <taxon>Bacteria</taxon>
        <taxon>Pseudomonadati</taxon>
        <taxon>Nitrospirota</taxon>
        <taxon>Nitrospiria</taxon>
        <taxon>Nitrospirales</taxon>
        <taxon>Nitrospiraceae</taxon>
        <taxon>Nitrospira</taxon>
    </lineage>
</organism>
<accession>A0A0S4KL61</accession>
<dbReference type="Proteomes" id="UP000066284">
    <property type="component" value="Chromosome 1"/>
</dbReference>
<evidence type="ECO:0000313" key="6">
    <source>
        <dbReference type="Proteomes" id="UP000066284"/>
    </source>
</evidence>
<sequence length="137" mass="15421">MADDVILNKAASIERCLRRIEQEYAGAEQNLIGNQTKQDAIILNLQRACETAIDLAMYVVSRRKLGVPQDSRDAFSLLHTAGILPEDLATRMQRMVGFRNVAIHEYTRLNLEIVQAIITKQLDDFRSFSATIVKVCA</sequence>
<dbReference type="InterPro" id="IPR008201">
    <property type="entry name" value="HepT-like"/>
</dbReference>
<dbReference type="RefSeq" id="WP_062481780.1">
    <property type="nucleotide sequence ID" value="NZ_LN885086.1"/>
</dbReference>
<dbReference type="PANTHER" id="PTHR33397:SF3">
    <property type="entry name" value="MRNA NUCLEASE HEPT"/>
    <property type="match status" value="1"/>
</dbReference>
<dbReference type="KEGG" id="nio:NITINOP_0119"/>
<comment type="similarity">
    <text evidence="4">Belongs to the HepT RNase toxin family.</text>
</comment>
<protein>
    <recommendedName>
        <fullName evidence="7">DUF86 domain-containing protein</fullName>
    </recommendedName>
</protein>
<evidence type="ECO:0000256" key="3">
    <source>
        <dbReference type="ARBA" id="ARBA00022801"/>
    </source>
</evidence>
<dbReference type="AlphaFoldDB" id="A0A0S4KL61"/>
<dbReference type="OrthoDB" id="9796612at2"/>
<dbReference type="InterPro" id="IPR052379">
    <property type="entry name" value="Type_VII_TA_RNase"/>
</dbReference>
<evidence type="ECO:0000256" key="4">
    <source>
        <dbReference type="ARBA" id="ARBA00024207"/>
    </source>
</evidence>
<keyword evidence="1" id="KW-1277">Toxin-antitoxin system</keyword>
<dbReference type="GO" id="GO:0016787">
    <property type="term" value="F:hydrolase activity"/>
    <property type="evidence" value="ECO:0007669"/>
    <property type="project" value="UniProtKB-KW"/>
</dbReference>
<dbReference type="Gene3D" id="1.20.120.580">
    <property type="entry name" value="bsu32300-like"/>
    <property type="match status" value="1"/>
</dbReference>
<dbReference type="NCBIfam" id="NF047751">
    <property type="entry name" value="HepT_toxin"/>
    <property type="match status" value="1"/>
</dbReference>
<dbReference type="EMBL" id="LN885086">
    <property type="protein sequence ID" value="CUQ65095.1"/>
    <property type="molecule type" value="Genomic_DNA"/>
</dbReference>
<keyword evidence="6" id="KW-1185">Reference proteome</keyword>
<evidence type="ECO:0000313" key="5">
    <source>
        <dbReference type="EMBL" id="CUQ65095.1"/>
    </source>
</evidence>
<evidence type="ECO:0000256" key="1">
    <source>
        <dbReference type="ARBA" id="ARBA00022649"/>
    </source>
</evidence>
<dbReference type="PANTHER" id="PTHR33397">
    <property type="entry name" value="UPF0331 PROTEIN YUTE"/>
    <property type="match status" value="1"/>
</dbReference>
<proteinExistence type="inferred from homology"/>
<dbReference type="GO" id="GO:0004540">
    <property type="term" value="F:RNA nuclease activity"/>
    <property type="evidence" value="ECO:0007669"/>
    <property type="project" value="InterPro"/>
</dbReference>
<evidence type="ECO:0000256" key="2">
    <source>
        <dbReference type="ARBA" id="ARBA00022722"/>
    </source>
</evidence>
<dbReference type="Pfam" id="PF01934">
    <property type="entry name" value="HepT-like"/>
    <property type="match status" value="1"/>
</dbReference>
<gene>
    <name evidence="5" type="ORF">NITINOP_0119</name>
</gene>
<dbReference type="STRING" id="1715989.NITINOP_0119"/>
<evidence type="ECO:0008006" key="7">
    <source>
        <dbReference type="Google" id="ProtNLM"/>
    </source>
</evidence>
<keyword evidence="2" id="KW-0540">Nuclease</keyword>
<keyword evidence="3" id="KW-0378">Hydrolase</keyword>
<dbReference type="GO" id="GO:0110001">
    <property type="term" value="C:toxin-antitoxin complex"/>
    <property type="evidence" value="ECO:0007669"/>
    <property type="project" value="InterPro"/>
</dbReference>
<name>A0A0S4KL61_9BACT</name>
<reference evidence="6" key="1">
    <citation type="submission" date="2015-09" db="EMBL/GenBank/DDBJ databases">
        <authorList>
            <person name="Daims H."/>
        </authorList>
    </citation>
    <scope>NUCLEOTIDE SEQUENCE [LARGE SCALE GENOMIC DNA]</scope>
</reference>
<dbReference type="InterPro" id="IPR037038">
    <property type="entry name" value="HepT-like_sf"/>
</dbReference>